<dbReference type="Gene3D" id="2.30.29.30">
    <property type="entry name" value="Pleckstrin-homology domain (PH domain)/Phosphotyrosine-binding domain (PTB)"/>
    <property type="match status" value="1"/>
</dbReference>
<dbReference type="GeneID" id="108696005"/>
<dbReference type="PANTHER" id="PTHR47014">
    <property type="entry name" value="PLECKSTRIN HOMOLOGY DOMAIN-CONTAINING FAMILY S MEMBER 1"/>
    <property type="match status" value="1"/>
</dbReference>
<dbReference type="Proteomes" id="UP000186698">
    <property type="component" value="Chromosome 7L"/>
</dbReference>
<name>A0A1L8FI50_XENLA</name>
<dbReference type="Bgee" id="108696005">
    <property type="expression patterns" value="Expressed in lung and 11 other cell types or tissues"/>
</dbReference>
<dbReference type="InterPro" id="IPR042986">
    <property type="entry name" value="PLEKHS1"/>
</dbReference>
<protein>
    <submittedName>
        <fullName evidence="4">Pleckstrin homology domain-containing family S member 1</fullName>
    </submittedName>
</protein>
<dbReference type="STRING" id="8355.A0A1L8FI50"/>
<evidence type="ECO:0000313" key="5">
    <source>
        <dbReference type="RefSeq" id="XP_041426046.1"/>
    </source>
</evidence>
<dbReference type="KEGG" id="xla:108696005"/>
<dbReference type="SMART" id="SM00233">
    <property type="entry name" value="PH"/>
    <property type="match status" value="1"/>
</dbReference>
<gene>
    <name evidence="4 5" type="primary">LOC108696005</name>
</gene>
<organism evidence="3 5">
    <name type="scientific">Xenopus laevis</name>
    <name type="common">African clawed frog</name>
    <dbReference type="NCBI Taxonomy" id="8355"/>
    <lineage>
        <taxon>Eukaryota</taxon>
        <taxon>Metazoa</taxon>
        <taxon>Chordata</taxon>
        <taxon>Craniata</taxon>
        <taxon>Vertebrata</taxon>
        <taxon>Euteleostomi</taxon>
        <taxon>Amphibia</taxon>
        <taxon>Batrachia</taxon>
        <taxon>Anura</taxon>
        <taxon>Pipoidea</taxon>
        <taxon>Pipidae</taxon>
        <taxon>Xenopodinae</taxon>
        <taxon>Xenopus</taxon>
        <taxon>Xenopus</taxon>
    </lineage>
</organism>
<feature type="compositionally biased region" description="Basic and acidic residues" evidence="1">
    <location>
        <begin position="310"/>
        <end position="321"/>
    </location>
</feature>
<dbReference type="InterPro" id="IPR001849">
    <property type="entry name" value="PH_domain"/>
</dbReference>
<dbReference type="OMA" id="QPDQVMS"/>
<evidence type="ECO:0000256" key="1">
    <source>
        <dbReference type="SAM" id="MobiDB-lite"/>
    </source>
</evidence>
<dbReference type="PROSITE" id="PS50003">
    <property type="entry name" value="PH_DOMAIN"/>
    <property type="match status" value="1"/>
</dbReference>
<evidence type="ECO:0000313" key="4">
    <source>
        <dbReference type="RefSeq" id="XP_018080464.1"/>
    </source>
</evidence>
<keyword evidence="3" id="KW-1185">Reference proteome</keyword>
<evidence type="ECO:0000259" key="2">
    <source>
        <dbReference type="PROSITE" id="PS50003"/>
    </source>
</evidence>
<feature type="domain" description="PH" evidence="2">
    <location>
        <begin position="13"/>
        <end position="131"/>
    </location>
</feature>
<accession>A0A1L8FI50</accession>
<dbReference type="PaxDb" id="8355-A0A1L8FI50"/>
<dbReference type="Pfam" id="PF00169">
    <property type="entry name" value="PH"/>
    <property type="match status" value="1"/>
</dbReference>
<sequence>MPPKRPSIVSDGEIIKEGTLIKSPPPSIAKRWRKRFFVLRKYVGEAYTLSYYSLDRMNEEQKGSINMSEIKKVEKGSDCPKEELASILKSCRCSPGQVLVIRTKKRTYFLITDDTEEEIDSWQKCLSHILFNTDNRPYSFPRDHPNSGTMMEQETQRQRSKTDPSIPTSSYQPFDFYTPPFPLQQEEVSMRVLNPSDPPKRTSSVVNGDPVCFCPCAHHSTNRKESIPQADYDSDIGSDDESIYQVPRNIMQRLSGHSDSSDPQEMSDIDPDLDDIYERMCSIVPRNTSEQKPQDETPEPEQKTGQPRGVEGREQIKYERVGTDGLQNKEVTVPTEHLQKYLDVEEVGESLYICRWNGPTEIGCLFRHGDQIDIVNEFRVKSRDVFLQMLSNSVQSTVKLIIISDPRASVFHADDCQCWAS</sequence>
<feature type="region of interest" description="Disordered" evidence="1">
    <location>
        <begin position="286"/>
        <end position="321"/>
    </location>
</feature>
<dbReference type="RefSeq" id="XP_041426046.1">
    <property type="nucleotide sequence ID" value="XM_041570112.1"/>
</dbReference>
<dbReference type="RefSeq" id="XP_018080464.1">
    <property type="nucleotide sequence ID" value="XM_018224975.2"/>
</dbReference>
<dbReference type="OrthoDB" id="9900190at2759"/>
<reference evidence="4 5" key="1">
    <citation type="submission" date="2025-04" db="UniProtKB">
        <authorList>
            <consortium name="RefSeq"/>
        </authorList>
    </citation>
    <scope>IDENTIFICATION</scope>
    <source>
        <strain evidence="4 5">J_2021</strain>
        <tissue evidence="4 5">Erythrocytes</tissue>
    </source>
</reference>
<proteinExistence type="predicted"/>
<dbReference type="AlphaFoldDB" id="A0A1L8FI50"/>
<evidence type="ECO:0000313" key="3">
    <source>
        <dbReference type="Proteomes" id="UP000186698"/>
    </source>
</evidence>
<dbReference type="PANTHER" id="PTHR47014:SF1">
    <property type="entry name" value="PLECKSTRIN HOMOLOGY DOMAIN-CONTAINING FAMILY S MEMBER 1"/>
    <property type="match status" value="1"/>
</dbReference>
<feature type="region of interest" description="Disordered" evidence="1">
    <location>
        <begin position="137"/>
        <end position="169"/>
    </location>
</feature>
<dbReference type="SUPFAM" id="SSF50729">
    <property type="entry name" value="PH domain-like"/>
    <property type="match status" value="1"/>
</dbReference>
<dbReference type="InterPro" id="IPR011993">
    <property type="entry name" value="PH-like_dom_sf"/>
</dbReference>